<feature type="transmembrane region" description="Helical" evidence="5">
    <location>
        <begin position="95"/>
        <end position="113"/>
    </location>
</feature>
<feature type="transmembrane region" description="Helical" evidence="5">
    <location>
        <begin position="323"/>
        <end position="342"/>
    </location>
</feature>
<evidence type="ECO:0000313" key="7">
    <source>
        <dbReference type="EMBL" id="MBX7487919.1"/>
    </source>
</evidence>
<dbReference type="RefSeq" id="WP_221597396.1">
    <property type="nucleotide sequence ID" value="NZ_JAIGNQ010000001.1"/>
</dbReference>
<evidence type="ECO:0000259" key="6">
    <source>
        <dbReference type="PROSITE" id="PS50850"/>
    </source>
</evidence>
<protein>
    <submittedName>
        <fullName evidence="7">MFS transporter</fullName>
    </submittedName>
</protein>
<keyword evidence="8" id="KW-1185">Reference proteome</keyword>
<organism evidence="7 8">
    <name type="scientific">Qipengyuania pacifica</name>
    <dbReference type="NCBI Taxonomy" id="2860199"/>
    <lineage>
        <taxon>Bacteria</taxon>
        <taxon>Pseudomonadati</taxon>
        <taxon>Pseudomonadota</taxon>
        <taxon>Alphaproteobacteria</taxon>
        <taxon>Sphingomonadales</taxon>
        <taxon>Erythrobacteraceae</taxon>
        <taxon>Qipengyuania</taxon>
    </lineage>
</organism>
<feature type="transmembrane region" description="Helical" evidence="5">
    <location>
        <begin position="119"/>
        <end position="141"/>
    </location>
</feature>
<dbReference type="Proteomes" id="UP000776651">
    <property type="component" value="Unassembled WGS sequence"/>
</dbReference>
<gene>
    <name evidence="7" type="ORF">K3177_05275</name>
</gene>
<dbReference type="Pfam" id="PF07690">
    <property type="entry name" value="MFS_1"/>
    <property type="match status" value="1"/>
</dbReference>
<feature type="transmembrane region" description="Helical" evidence="5">
    <location>
        <begin position="296"/>
        <end position="316"/>
    </location>
</feature>
<keyword evidence="2 5" id="KW-0812">Transmembrane</keyword>
<dbReference type="PROSITE" id="PS00217">
    <property type="entry name" value="SUGAR_TRANSPORT_2"/>
    <property type="match status" value="1"/>
</dbReference>
<evidence type="ECO:0000313" key="8">
    <source>
        <dbReference type="Proteomes" id="UP000776651"/>
    </source>
</evidence>
<reference evidence="7 8" key="1">
    <citation type="submission" date="2021-08" db="EMBL/GenBank/DDBJ databases">
        <title>Comparative Genomics Analysis of the Genus Qipengyuania Reveals Extensive Genetic Diversity and Metabolic Versatility, Including the Description of Fifteen Novel Species.</title>
        <authorList>
            <person name="Liu Y."/>
        </authorList>
    </citation>
    <scope>NUCLEOTIDE SEQUENCE [LARGE SCALE GENOMIC DNA]</scope>
    <source>
        <strain evidence="7 8">GH25</strain>
    </source>
</reference>
<dbReference type="PANTHER" id="PTHR23508:SF10">
    <property type="entry name" value="CARBOXYLIC ACID TRANSPORTER PROTEIN HOMOLOG"/>
    <property type="match status" value="1"/>
</dbReference>
<evidence type="ECO:0000256" key="2">
    <source>
        <dbReference type="ARBA" id="ARBA00022692"/>
    </source>
</evidence>
<sequence length="448" mass="48200">MTDRLPTQDVSVEKIVDEGTRFRRSQIAITAMCMTSLILDGFDVQAIGYVAPAIIREWGIDRAELTPVFSAGLIGMLIGSFALSWLADRIGRRKVLIGACAFFGACMVATAFVENVTQLIAIRFITGLGLGGIMPNAMALAGEFSQKRFRVTVMMLVASGFTIGAALGGLFSALLLEIASWHMVFIVGGLAPLLLTVTMLIYLPESLQFRLRKGVEQRDIFEELKRLRPQWLPHPGMLITLPESDSKSASVASLFTPERRRGTFVLFAVNFMNLIVLYFLASWLPTLLVGSGHDESTAIIAATCVQIAGIIGTLTMGRAIDRLGFNAVLIPMFAIAAIGIFLSGQDLGTFALFAAVSVAGFCIVGGQPALNSLAASFYPAAVRSTGIGWSLGFGRFGSILGPVLGGYFIEKNWSNPMLFTAMAAPAVISMALVMLMPRTSHEPRKVSR</sequence>
<dbReference type="EMBL" id="JAIGNQ010000001">
    <property type="protein sequence ID" value="MBX7487919.1"/>
    <property type="molecule type" value="Genomic_DNA"/>
</dbReference>
<proteinExistence type="predicted"/>
<dbReference type="InterPro" id="IPR011701">
    <property type="entry name" value="MFS"/>
</dbReference>
<feature type="transmembrane region" description="Helical" evidence="5">
    <location>
        <begin position="348"/>
        <end position="366"/>
    </location>
</feature>
<evidence type="ECO:0000256" key="3">
    <source>
        <dbReference type="ARBA" id="ARBA00022989"/>
    </source>
</evidence>
<dbReference type="InterPro" id="IPR020846">
    <property type="entry name" value="MFS_dom"/>
</dbReference>
<comment type="caution">
    <text evidence="7">The sequence shown here is derived from an EMBL/GenBank/DDBJ whole genome shotgun (WGS) entry which is preliminary data.</text>
</comment>
<dbReference type="PANTHER" id="PTHR23508">
    <property type="entry name" value="CARBOXYLIC ACID TRANSPORTER PROTEIN HOMOLOG"/>
    <property type="match status" value="1"/>
</dbReference>
<evidence type="ECO:0000256" key="5">
    <source>
        <dbReference type="SAM" id="Phobius"/>
    </source>
</evidence>
<dbReference type="SUPFAM" id="SSF103473">
    <property type="entry name" value="MFS general substrate transporter"/>
    <property type="match status" value="1"/>
</dbReference>
<keyword evidence="3 5" id="KW-1133">Transmembrane helix</keyword>
<accession>A0ABS7JD08</accession>
<feature type="transmembrane region" description="Helical" evidence="5">
    <location>
        <begin position="153"/>
        <end position="175"/>
    </location>
</feature>
<evidence type="ECO:0000256" key="4">
    <source>
        <dbReference type="ARBA" id="ARBA00023136"/>
    </source>
</evidence>
<comment type="subcellular location">
    <subcellularLocation>
        <location evidence="1">Membrane</location>
        <topology evidence="1">Multi-pass membrane protein</topology>
    </subcellularLocation>
</comment>
<feature type="transmembrane region" description="Helical" evidence="5">
    <location>
        <begin position="181"/>
        <end position="203"/>
    </location>
</feature>
<dbReference type="PROSITE" id="PS50850">
    <property type="entry name" value="MFS"/>
    <property type="match status" value="1"/>
</dbReference>
<dbReference type="Gene3D" id="1.20.1250.20">
    <property type="entry name" value="MFS general substrate transporter like domains"/>
    <property type="match status" value="1"/>
</dbReference>
<feature type="transmembrane region" description="Helical" evidence="5">
    <location>
        <begin position="68"/>
        <end position="88"/>
    </location>
</feature>
<dbReference type="InterPro" id="IPR036259">
    <property type="entry name" value="MFS_trans_sf"/>
</dbReference>
<feature type="domain" description="Major facilitator superfamily (MFS) profile" evidence="6">
    <location>
        <begin position="29"/>
        <end position="441"/>
    </location>
</feature>
<feature type="transmembrane region" description="Helical" evidence="5">
    <location>
        <begin position="27"/>
        <end position="48"/>
    </location>
</feature>
<dbReference type="CDD" id="cd17365">
    <property type="entry name" value="MFS_PcaK_like"/>
    <property type="match status" value="1"/>
</dbReference>
<feature type="transmembrane region" description="Helical" evidence="5">
    <location>
        <begin position="415"/>
        <end position="435"/>
    </location>
</feature>
<feature type="transmembrane region" description="Helical" evidence="5">
    <location>
        <begin position="387"/>
        <end position="409"/>
    </location>
</feature>
<name>A0ABS7JD08_9SPHN</name>
<keyword evidence="4 5" id="KW-0472">Membrane</keyword>
<feature type="transmembrane region" description="Helical" evidence="5">
    <location>
        <begin position="264"/>
        <end position="284"/>
    </location>
</feature>
<dbReference type="PROSITE" id="PS00216">
    <property type="entry name" value="SUGAR_TRANSPORT_1"/>
    <property type="match status" value="1"/>
</dbReference>
<dbReference type="InterPro" id="IPR005829">
    <property type="entry name" value="Sugar_transporter_CS"/>
</dbReference>
<evidence type="ECO:0000256" key="1">
    <source>
        <dbReference type="ARBA" id="ARBA00004141"/>
    </source>
</evidence>